<keyword evidence="3" id="KW-1185">Reference proteome</keyword>
<dbReference type="Proteomes" id="UP000186136">
    <property type="component" value="Unassembled WGS sequence"/>
</dbReference>
<evidence type="ECO:0000313" key="3">
    <source>
        <dbReference type="Proteomes" id="UP000186136"/>
    </source>
</evidence>
<dbReference type="AlphaFoldDB" id="A0A1Q2YLD0"/>
<feature type="region of interest" description="Disordered" evidence="1">
    <location>
        <begin position="1"/>
        <end position="23"/>
    </location>
</feature>
<evidence type="ECO:0000313" key="2">
    <source>
        <dbReference type="EMBL" id="GAV30358.1"/>
    </source>
</evidence>
<proteinExistence type="predicted"/>
<gene>
    <name evidence="2" type="ORF">PMKS-003869</name>
</gene>
<organism evidence="2 3">
    <name type="scientific">Pichia membranifaciens</name>
    <dbReference type="NCBI Taxonomy" id="4926"/>
    <lineage>
        <taxon>Eukaryota</taxon>
        <taxon>Fungi</taxon>
        <taxon>Dikarya</taxon>
        <taxon>Ascomycota</taxon>
        <taxon>Saccharomycotina</taxon>
        <taxon>Pichiomycetes</taxon>
        <taxon>Pichiales</taxon>
        <taxon>Pichiaceae</taxon>
        <taxon>Pichia</taxon>
    </lineage>
</organism>
<evidence type="ECO:0000256" key="1">
    <source>
        <dbReference type="SAM" id="MobiDB-lite"/>
    </source>
</evidence>
<accession>A0A1Q2YLD0</accession>
<sequence>MSARCKGPKGPLVGAQHQQTPAVPSGFVDSERTALLPELDLAWVVAEECTPGHIASFGQLWPQDDVGEDFGQCKLCENGASDPIELEDQRTPELAVPGRQ</sequence>
<protein>
    <submittedName>
        <fullName evidence="2">Uncharacterized protein</fullName>
    </submittedName>
</protein>
<reference evidence="2 3" key="1">
    <citation type="submission" date="2016-08" db="EMBL/GenBank/DDBJ databases">
        <title>Whole genome shotgun sequence of Pichia membranifaciens KS47-1.</title>
        <authorList>
            <person name="Konishi M."/>
            <person name="Ishida M."/>
            <person name="Arakawa T."/>
            <person name="Kato Y."/>
            <person name="Horiuchi J."/>
        </authorList>
    </citation>
    <scope>NUCLEOTIDE SEQUENCE [LARGE SCALE GENOMIC DNA]</scope>
    <source>
        <strain evidence="2 3">KS47-1</strain>
    </source>
</reference>
<name>A0A1Q2YLD0_9ASCO</name>
<dbReference type="EMBL" id="BDGI01000175">
    <property type="protein sequence ID" value="GAV30358.1"/>
    <property type="molecule type" value="Genomic_DNA"/>
</dbReference>
<comment type="caution">
    <text evidence="2">The sequence shown here is derived from an EMBL/GenBank/DDBJ whole genome shotgun (WGS) entry which is preliminary data.</text>
</comment>